<evidence type="ECO:0000259" key="2">
    <source>
        <dbReference type="Pfam" id="PF20182"/>
    </source>
</evidence>
<proteinExistence type="predicted"/>
<feature type="transmembrane region" description="Helical" evidence="1">
    <location>
        <begin position="98"/>
        <end position="116"/>
    </location>
</feature>
<feature type="transmembrane region" description="Helical" evidence="1">
    <location>
        <begin position="128"/>
        <end position="154"/>
    </location>
</feature>
<reference evidence="3 4" key="1">
    <citation type="submission" date="2020-08" db="EMBL/GenBank/DDBJ databases">
        <title>Sequencing the genomes of 1000 actinobacteria strains.</title>
        <authorList>
            <person name="Klenk H.-P."/>
        </authorList>
    </citation>
    <scope>NUCLEOTIDE SEQUENCE [LARGE SCALE GENOMIC DNA]</scope>
    <source>
        <strain evidence="3 4">DSM 44230</strain>
    </source>
</reference>
<dbReference type="RefSeq" id="WP_312987817.1">
    <property type="nucleotide sequence ID" value="NZ_BAAAUI010000004.1"/>
</dbReference>
<feature type="transmembrane region" description="Helical" evidence="1">
    <location>
        <begin position="6"/>
        <end position="22"/>
    </location>
</feature>
<evidence type="ECO:0000256" key="1">
    <source>
        <dbReference type="SAM" id="Phobius"/>
    </source>
</evidence>
<keyword evidence="1" id="KW-1133">Transmembrane helix</keyword>
<keyword evidence="4" id="KW-1185">Reference proteome</keyword>
<feature type="transmembrane region" description="Helical" evidence="1">
    <location>
        <begin position="201"/>
        <end position="223"/>
    </location>
</feature>
<feature type="transmembrane region" description="Helical" evidence="1">
    <location>
        <begin position="29"/>
        <end position="46"/>
    </location>
</feature>
<dbReference type="EMBL" id="JACHMH010000001">
    <property type="protein sequence ID" value="MBB4678322.1"/>
    <property type="molecule type" value="Genomic_DNA"/>
</dbReference>
<dbReference type="AlphaFoldDB" id="A0A7W7FUJ6"/>
<feature type="transmembrane region" description="Helical" evidence="1">
    <location>
        <begin position="66"/>
        <end position="86"/>
    </location>
</feature>
<accession>A0A7W7FUJ6</accession>
<feature type="transmembrane region" description="Helical" evidence="1">
    <location>
        <begin position="166"/>
        <end position="189"/>
    </location>
</feature>
<keyword evidence="1" id="KW-0812">Transmembrane</keyword>
<gene>
    <name evidence="3" type="ORF">HNR67_004440</name>
</gene>
<dbReference type="NCBIfam" id="NF042915">
    <property type="entry name" value="MAB_1171c_fam"/>
    <property type="match status" value="1"/>
</dbReference>
<keyword evidence="1" id="KW-0472">Membrane</keyword>
<name>A0A7W7FUJ6_9PSEU</name>
<feature type="domain" description="DUF6545" evidence="2">
    <location>
        <begin position="236"/>
        <end position="358"/>
    </location>
</feature>
<dbReference type="InterPro" id="IPR050039">
    <property type="entry name" value="MAB_1171c-like"/>
</dbReference>
<sequence>MTAVYPIATYLTLTWVLFLLARRPHDIRLRAIVGVVACWAVAYPFMELAGNHVTVLGFPPMASRFVQHAMFLVAVNFLIVFFLHSALEEAAARRRGRWCAVPLGVAVTVLLVTAALTPPTADTNDQSVSSIAVFFLTSNLYVMFGFALACFWTLRHARGAEPRLARGLRLAAVGLAGIVAADLVFLPTVLIRWSGGFAPRWFVDIGITLVLLGIVLFLAGVCYPAAGMRVAGLGVWWQHLRLYRRLYPLWTILHERFPQDTLESLPANTLRELYGLRGVHRRYYRRVIECRDGLVRISPYLGCSRRDGLPLADQLRAALRAHAAGTPAAVHAVPVAIPRAEGLEADVRELVALSDALRLAPR</sequence>
<evidence type="ECO:0000313" key="4">
    <source>
        <dbReference type="Proteomes" id="UP000533598"/>
    </source>
</evidence>
<dbReference type="InterPro" id="IPR046675">
    <property type="entry name" value="DUF6545"/>
</dbReference>
<evidence type="ECO:0000313" key="3">
    <source>
        <dbReference type="EMBL" id="MBB4678322.1"/>
    </source>
</evidence>
<dbReference type="Proteomes" id="UP000533598">
    <property type="component" value="Unassembled WGS sequence"/>
</dbReference>
<organism evidence="3 4">
    <name type="scientific">Crossiella cryophila</name>
    <dbReference type="NCBI Taxonomy" id="43355"/>
    <lineage>
        <taxon>Bacteria</taxon>
        <taxon>Bacillati</taxon>
        <taxon>Actinomycetota</taxon>
        <taxon>Actinomycetes</taxon>
        <taxon>Pseudonocardiales</taxon>
        <taxon>Pseudonocardiaceae</taxon>
        <taxon>Crossiella</taxon>
    </lineage>
</organism>
<protein>
    <recommendedName>
        <fullName evidence="2">DUF6545 domain-containing protein</fullName>
    </recommendedName>
</protein>
<dbReference type="Pfam" id="PF20182">
    <property type="entry name" value="DUF6545"/>
    <property type="match status" value="1"/>
</dbReference>
<comment type="caution">
    <text evidence="3">The sequence shown here is derived from an EMBL/GenBank/DDBJ whole genome shotgun (WGS) entry which is preliminary data.</text>
</comment>